<name>A0AAW4WLI2_9FIRM</name>
<dbReference type="InterPro" id="IPR005325">
    <property type="entry name" value="DUF308_memb"/>
</dbReference>
<feature type="transmembrane region" description="Helical" evidence="1">
    <location>
        <begin position="88"/>
        <end position="107"/>
    </location>
</feature>
<comment type="caution">
    <text evidence="2">The sequence shown here is derived from an EMBL/GenBank/DDBJ whole genome shotgun (WGS) entry which is preliminary data.</text>
</comment>
<accession>A0AAW4WLI2</accession>
<protein>
    <submittedName>
        <fullName evidence="2">DUF308 domain-containing protein</fullName>
    </submittedName>
</protein>
<organism evidence="2 4">
    <name type="scientific">Roseburia amylophila</name>
    <dbReference type="NCBI Taxonomy" id="2981794"/>
    <lineage>
        <taxon>Bacteria</taxon>
        <taxon>Bacillati</taxon>
        <taxon>Bacillota</taxon>
        <taxon>Clostridia</taxon>
        <taxon>Lachnospirales</taxon>
        <taxon>Lachnospiraceae</taxon>
        <taxon>Roseburia</taxon>
    </lineage>
</organism>
<dbReference type="AlphaFoldDB" id="A0AAW4WLI2"/>
<keyword evidence="5" id="KW-1185">Reference proteome</keyword>
<dbReference type="EMBL" id="JAJEQW010000016">
    <property type="protein sequence ID" value="MCC2243143.1"/>
    <property type="molecule type" value="Genomic_DNA"/>
</dbReference>
<dbReference type="Proteomes" id="UP001198893">
    <property type="component" value="Unassembled WGS sequence"/>
</dbReference>
<evidence type="ECO:0000313" key="2">
    <source>
        <dbReference type="EMBL" id="MCC2243143.1"/>
    </source>
</evidence>
<keyword evidence="1" id="KW-0812">Transmembrane</keyword>
<reference evidence="3 5" key="1">
    <citation type="journal article" date="2021" name="ISME Commun">
        <title>Automated analysis of genomic sequences facilitates high-throughput and comprehensive description of bacteria.</title>
        <authorList>
            <person name="Hitch T.C.A."/>
        </authorList>
    </citation>
    <scope>NUCLEOTIDE SEQUENCE [LARGE SCALE GENOMIC DNA]</scope>
    <source>
        <strain evidence="3 5">Sanger_19</strain>
    </source>
</reference>
<dbReference type="RefSeq" id="WP_118057082.1">
    <property type="nucleotide sequence ID" value="NZ_JAJEQW010000016.1"/>
</dbReference>
<sequence length="198" mass="21615">MKETLKRIKADVILSAILCVALGVILMIWPTQVTKVLCYILAAILCVMGIGHIISYMRNKLESRLGLATGIALVILGVWILVQPLNFAKIFPVVIGVVLLMHGLEDLRMTIEAKQNGDTAWGILLLITILNFAFGILLIWKAIEMVQIAMVIVGIALIYDGLSDLFVVYRVAGAVKAAKQAAEAIDVEAVEEDSEENE</sequence>
<dbReference type="EMBL" id="JAOQKI010000001">
    <property type="protein sequence ID" value="MCU6715856.1"/>
    <property type="molecule type" value="Genomic_DNA"/>
</dbReference>
<feature type="transmembrane region" description="Helical" evidence="1">
    <location>
        <begin position="119"/>
        <end position="140"/>
    </location>
</feature>
<feature type="transmembrane region" description="Helical" evidence="1">
    <location>
        <begin position="12"/>
        <end position="30"/>
    </location>
</feature>
<dbReference type="InterPro" id="IPR052712">
    <property type="entry name" value="Acid_resist_chaperone_HdeD"/>
</dbReference>
<dbReference type="PANTHER" id="PTHR34989">
    <property type="entry name" value="PROTEIN HDED"/>
    <property type="match status" value="1"/>
</dbReference>
<dbReference type="GO" id="GO:0005886">
    <property type="term" value="C:plasma membrane"/>
    <property type="evidence" value="ECO:0007669"/>
    <property type="project" value="TreeGrafter"/>
</dbReference>
<feature type="transmembrane region" description="Helical" evidence="1">
    <location>
        <begin position="36"/>
        <end position="57"/>
    </location>
</feature>
<feature type="transmembrane region" description="Helical" evidence="1">
    <location>
        <begin position="146"/>
        <end position="169"/>
    </location>
</feature>
<dbReference type="PANTHER" id="PTHR34989:SF1">
    <property type="entry name" value="PROTEIN HDED"/>
    <property type="match status" value="1"/>
</dbReference>
<reference evidence="2" key="2">
    <citation type="submission" date="2021-10" db="EMBL/GenBank/DDBJ databases">
        <title>Anaerobic single-cell dispensing facilitates the cultivation of human gut bacteria.</title>
        <authorList>
            <person name="Afrizal A."/>
        </authorList>
    </citation>
    <scope>NUCLEOTIDE SEQUENCE</scope>
    <source>
        <strain evidence="2">CLA-AA-H204</strain>
    </source>
</reference>
<evidence type="ECO:0000256" key="1">
    <source>
        <dbReference type="SAM" id="Phobius"/>
    </source>
</evidence>
<keyword evidence="1" id="KW-0472">Membrane</keyword>
<evidence type="ECO:0000313" key="4">
    <source>
        <dbReference type="Proteomes" id="UP001198893"/>
    </source>
</evidence>
<evidence type="ECO:0000313" key="5">
    <source>
        <dbReference type="Proteomes" id="UP001209666"/>
    </source>
</evidence>
<keyword evidence="1" id="KW-1133">Transmembrane helix</keyword>
<reference evidence="3" key="3">
    <citation type="submission" date="2022-09" db="EMBL/GenBank/DDBJ databases">
        <authorList>
            <person name="Hitch T.C.A."/>
        </authorList>
    </citation>
    <scope>NUCLEOTIDE SEQUENCE</scope>
    <source>
        <strain evidence="3">Sanger_19</strain>
    </source>
</reference>
<feature type="transmembrane region" description="Helical" evidence="1">
    <location>
        <begin position="64"/>
        <end position="82"/>
    </location>
</feature>
<evidence type="ECO:0000313" key="3">
    <source>
        <dbReference type="EMBL" id="MCU6715856.1"/>
    </source>
</evidence>
<proteinExistence type="predicted"/>
<gene>
    <name evidence="2" type="ORF">LKD47_12725</name>
    <name evidence="3" type="ORF">OCV43_01025</name>
</gene>
<dbReference type="Proteomes" id="UP001209666">
    <property type="component" value="Unassembled WGS sequence"/>
</dbReference>
<dbReference type="Pfam" id="PF03729">
    <property type="entry name" value="DUF308"/>
    <property type="match status" value="2"/>
</dbReference>